<protein>
    <submittedName>
        <fullName evidence="1">Uncharacterized protein</fullName>
    </submittedName>
</protein>
<gene>
    <name evidence="1" type="ORF">DNX30_20985</name>
</gene>
<reference evidence="1" key="1">
    <citation type="submission" date="2018-06" db="EMBL/GenBank/DDBJ databases">
        <authorList>
            <person name="Ashton P.M."/>
            <person name="Dallman T."/>
            <person name="Nair S."/>
            <person name="De Pinna E."/>
            <person name="Peters T."/>
            <person name="Grant K."/>
        </authorList>
    </citation>
    <scope>NUCLEOTIDE SEQUENCE [LARGE SCALE GENOMIC DNA]</scope>
    <source>
        <strain evidence="1">462023</strain>
    </source>
</reference>
<evidence type="ECO:0000313" key="1">
    <source>
        <dbReference type="EMBL" id="MJL95188.1"/>
    </source>
</evidence>
<organism evidence="1">
    <name type="scientific">Escherichia coli</name>
    <dbReference type="NCBI Taxonomy" id="562"/>
    <lineage>
        <taxon>Bacteria</taxon>
        <taxon>Pseudomonadati</taxon>
        <taxon>Pseudomonadota</taxon>
        <taxon>Gammaproteobacteria</taxon>
        <taxon>Enterobacterales</taxon>
        <taxon>Enterobacteriaceae</taxon>
        <taxon>Escherichia</taxon>
    </lineage>
</organism>
<dbReference type="Proteomes" id="UP000885382">
    <property type="component" value="Unassembled WGS sequence"/>
</dbReference>
<dbReference type="AlphaFoldDB" id="A0A085P140"/>
<comment type="caution">
    <text evidence="1">The sequence shown here is derived from an EMBL/GenBank/DDBJ whole genome shotgun (WGS) entry which is preliminary data.</text>
</comment>
<name>A0A085P140_ECOLX</name>
<accession>A0A085P140</accession>
<sequence>MCSLWGWKKSRDAATEAQKALATVNYQRSIRDAGNLHGKLSTAIKSLRAIGPGSNEENVRGISLEPIISEIEDFIDLFAAQAIKPNNKVKLSIDSENFCAEIRENISELSDAKTPAEKLRTGRVLHAKILAIQPHIDLLVDDLTFNTQG</sequence>
<dbReference type="EMBL" id="RTJF01000029">
    <property type="protein sequence ID" value="MJL95188.1"/>
    <property type="molecule type" value="Genomic_DNA"/>
</dbReference>
<proteinExistence type="predicted"/>